<dbReference type="PANTHER" id="PTHR13932">
    <property type="entry name" value="COPROPORPHYRINIGEN III OXIDASE"/>
    <property type="match status" value="1"/>
</dbReference>
<keyword evidence="6 10" id="KW-0479">Metal-binding</keyword>
<dbReference type="InterPro" id="IPR058240">
    <property type="entry name" value="rSAM_sf"/>
</dbReference>
<reference evidence="12 13" key="1">
    <citation type="submission" date="2016-10" db="EMBL/GenBank/DDBJ databases">
        <authorList>
            <person name="de Groot N.N."/>
        </authorList>
    </citation>
    <scope>NUCLEOTIDE SEQUENCE [LARGE SCALE GENOMIC DNA]</scope>
    <source>
        <strain evidence="12 13">JCM 19513</strain>
    </source>
</reference>
<dbReference type="InterPro" id="IPR034505">
    <property type="entry name" value="Coproporphyrinogen-III_oxidase"/>
</dbReference>
<evidence type="ECO:0000256" key="10">
    <source>
        <dbReference type="RuleBase" id="RU364116"/>
    </source>
</evidence>
<evidence type="ECO:0000256" key="2">
    <source>
        <dbReference type="ARBA" id="ARBA00006100"/>
    </source>
</evidence>
<comment type="function">
    <text evidence="10">Probably acts as a heme chaperone, transferring heme to an unknown acceptor. Binds one molecule of heme per monomer, possibly covalently. Binds 1 [4Fe-4S] cluster. The cluster is coordinated with 3 cysteines and an exchangeable S-adenosyl-L-methionine.</text>
</comment>
<dbReference type="SUPFAM" id="SSF102114">
    <property type="entry name" value="Radical SAM enzymes"/>
    <property type="match status" value="1"/>
</dbReference>
<dbReference type="RefSeq" id="WP_083394236.1">
    <property type="nucleotide sequence ID" value="NZ_FOAS01000003.1"/>
</dbReference>
<dbReference type="SFLD" id="SFLDS00029">
    <property type="entry name" value="Radical_SAM"/>
    <property type="match status" value="2"/>
</dbReference>
<evidence type="ECO:0000256" key="3">
    <source>
        <dbReference type="ARBA" id="ARBA00017228"/>
    </source>
</evidence>
<dbReference type="Gene3D" id="3.20.20.70">
    <property type="entry name" value="Aldolase class I"/>
    <property type="match status" value="1"/>
</dbReference>
<evidence type="ECO:0000313" key="13">
    <source>
        <dbReference type="Proteomes" id="UP000185766"/>
    </source>
</evidence>
<dbReference type="GO" id="GO:0046872">
    <property type="term" value="F:metal ion binding"/>
    <property type="evidence" value="ECO:0007669"/>
    <property type="project" value="UniProtKB-UniRule"/>
</dbReference>
<dbReference type="STRING" id="1429083.GCA_001885685_00775"/>
<dbReference type="SFLD" id="SFLDG01065">
    <property type="entry name" value="anaerobic_coproporphyrinogen-I"/>
    <property type="match status" value="2"/>
</dbReference>
<evidence type="ECO:0000256" key="8">
    <source>
        <dbReference type="ARBA" id="ARBA00023014"/>
    </source>
</evidence>
<dbReference type="SFLD" id="SFLDG01082">
    <property type="entry name" value="B12-binding_domain_containing"/>
    <property type="match status" value="1"/>
</dbReference>
<proteinExistence type="inferred from homology"/>
<accession>A0A1H7I851</accession>
<comment type="cofactor">
    <cofactor evidence="1">
        <name>[4Fe-4S] cluster</name>
        <dbReference type="ChEBI" id="CHEBI:49883"/>
    </cofactor>
</comment>
<keyword evidence="8 10" id="KW-0411">Iron-sulfur</keyword>
<keyword evidence="9 10" id="KW-0143">Chaperone</keyword>
<dbReference type="EMBL" id="FOAS01000003">
    <property type="protein sequence ID" value="SEK58699.1"/>
    <property type="molecule type" value="Genomic_DNA"/>
</dbReference>
<dbReference type="SMART" id="SM00729">
    <property type="entry name" value="Elp3"/>
    <property type="match status" value="1"/>
</dbReference>
<dbReference type="GO" id="GO:0005737">
    <property type="term" value="C:cytoplasm"/>
    <property type="evidence" value="ECO:0007669"/>
    <property type="project" value="UniProtKB-SubCell"/>
</dbReference>
<dbReference type="Pfam" id="PF06969">
    <property type="entry name" value="HemN_C"/>
    <property type="match status" value="1"/>
</dbReference>
<keyword evidence="10" id="KW-0963">Cytoplasm</keyword>
<evidence type="ECO:0000256" key="5">
    <source>
        <dbReference type="ARBA" id="ARBA00022691"/>
    </source>
</evidence>
<dbReference type="AlphaFoldDB" id="A0A1H7I851"/>
<evidence type="ECO:0000256" key="6">
    <source>
        <dbReference type="ARBA" id="ARBA00022723"/>
    </source>
</evidence>
<dbReference type="InterPro" id="IPR007197">
    <property type="entry name" value="rSAM"/>
</dbReference>
<organism evidence="12 13">
    <name type="scientific">Atopomonas hussainii</name>
    <dbReference type="NCBI Taxonomy" id="1429083"/>
    <lineage>
        <taxon>Bacteria</taxon>
        <taxon>Pseudomonadati</taxon>
        <taxon>Pseudomonadota</taxon>
        <taxon>Gammaproteobacteria</taxon>
        <taxon>Pseudomonadales</taxon>
        <taxon>Pseudomonadaceae</taxon>
        <taxon>Atopomonas</taxon>
    </lineage>
</organism>
<evidence type="ECO:0000256" key="4">
    <source>
        <dbReference type="ARBA" id="ARBA00022617"/>
    </source>
</evidence>
<dbReference type="GO" id="GO:0051539">
    <property type="term" value="F:4 iron, 4 sulfur cluster binding"/>
    <property type="evidence" value="ECO:0007669"/>
    <property type="project" value="UniProtKB-UniRule"/>
</dbReference>
<dbReference type="InterPro" id="IPR013785">
    <property type="entry name" value="Aldolase_TIM"/>
</dbReference>
<protein>
    <recommendedName>
        <fullName evidence="3 10">Heme chaperone HemW</fullName>
    </recommendedName>
</protein>
<feature type="domain" description="Radical SAM core" evidence="11">
    <location>
        <begin position="4"/>
        <end position="237"/>
    </location>
</feature>
<keyword evidence="13" id="KW-1185">Reference proteome</keyword>
<dbReference type="Pfam" id="PF04055">
    <property type="entry name" value="Radical_SAM"/>
    <property type="match status" value="1"/>
</dbReference>
<keyword evidence="10" id="KW-0004">4Fe-4S</keyword>
<dbReference type="GO" id="GO:0006779">
    <property type="term" value="P:porphyrin-containing compound biosynthetic process"/>
    <property type="evidence" value="ECO:0007669"/>
    <property type="project" value="InterPro"/>
</dbReference>
<dbReference type="NCBIfam" id="TIGR00539">
    <property type="entry name" value="hemN_rel"/>
    <property type="match status" value="1"/>
</dbReference>
<gene>
    <name evidence="12" type="ORF">SAMN05216214_103224</name>
</gene>
<dbReference type="GO" id="GO:0004109">
    <property type="term" value="F:coproporphyrinogen oxidase activity"/>
    <property type="evidence" value="ECO:0007669"/>
    <property type="project" value="InterPro"/>
</dbReference>
<keyword evidence="4 10" id="KW-0349">Heme</keyword>
<dbReference type="InterPro" id="IPR004559">
    <property type="entry name" value="HemW-like"/>
</dbReference>
<evidence type="ECO:0000256" key="9">
    <source>
        <dbReference type="ARBA" id="ARBA00023186"/>
    </source>
</evidence>
<dbReference type="InterPro" id="IPR010723">
    <property type="entry name" value="HemN_C"/>
</dbReference>
<dbReference type="CDD" id="cd01335">
    <property type="entry name" value="Radical_SAM"/>
    <property type="match status" value="1"/>
</dbReference>
<keyword evidence="7 10" id="KW-0408">Iron</keyword>
<dbReference type="PANTHER" id="PTHR13932:SF5">
    <property type="entry name" value="RADICAL S-ADENOSYL METHIONINE DOMAIN-CONTAINING PROTEIN 1, MITOCHONDRIAL"/>
    <property type="match status" value="1"/>
</dbReference>
<evidence type="ECO:0000313" key="12">
    <source>
        <dbReference type="EMBL" id="SEK58699.1"/>
    </source>
</evidence>
<evidence type="ECO:0000256" key="7">
    <source>
        <dbReference type="ARBA" id="ARBA00023004"/>
    </source>
</evidence>
<dbReference type="PROSITE" id="PS51918">
    <property type="entry name" value="RADICAL_SAM"/>
    <property type="match status" value="1"/>
</dbReference>
<name>A0A1H7I851_9GAMM</name>
<dbReference type="SFLD" id="SFLDF00562">
    <property type="entry name" value="HemN-like__clustered_with_heat"/>
    <property type="match status" value="1"/>
</dbReference>
<dbReference type="Proteomes" id="UP000185766">
    <property type="component" value="Unassembled WGS sequence"/>
</dbReference>
<keyword evidence="5 10" id="KW-0949">S-adenosyl-L-methionine</keyword>
<evidence type="ECO:0000259" key="11">
    <source>
        <dbReference type="PROSITE" id="PS51918"/>
    </source>
</evidence>
<dbReference type="SFLD" id="SFLDF00288">
    <property type="entry name" value="HemN-like__clustered_with_nucl"/>
    <property type="match status" value="1"/>
</dbReference>
<comment type="subcellular location">
    <subcellularLocation>
        <location evidence="10">Cytoplasm</location>
    </subcellularLocation>
</comment>
<sequence length="387" mass="42564">MSTAATLPPLALYIHVPWCVRKCPYCDFNSHAAGAELPEAAYIDALLADFASELPAAQGRSISSVFIGGGTPSLLSAAAYQRLFSELREQIAFSADCEITLEANPGTFEQDKFAAYRALGINRLSLGIQSFAPEQLKALGRIHGRGEALNAASAARQAGFDNFNLDLMHGLPGQDLDAALADLAQAIDLKPTHLSWYQLTIEPNTEYWSKPPRLPEDETLWAIQEHGQALLAQHGFAQYEVSAYAQQGREARHNLNYWQFGDFIGIGAGAHGKLSHIDSAGHWQIERRWKTRTPKDYLNPEKAFCAGSESISSADLPFDFMMNALRLHAGVPSELYHARTGQPLSTLKPALTDLRRRGLLVEDEARLCATPQGQMFLNDLLQQFLAD</sequence>
<dbReference type="InterPro" id="IPR006638">
    <property type="entry name" value="Elp3/MiaA/NifB-like_rSAM"/>
</dbReference>
<evidence type="ECO:0000256" key="1">
    <source>
        <dbReference type="ARBA" id="ARBA00001966"/>
    </source>
</evidence>
<comment type="similarity">
    <text evidence="2">Belongs to the anaerobic coproporphyrinogen-III oxidase family. HemW subfamily.</text>
</comment>